<dbReference type="EMBL" id="JANLCK010000013">
    <property type="protein sequence ID" value="MCS5727704.1"/>
    <property type="molecule type" value="Genomic_DNA"/>
</dbReference>
<feature type="transmembrane region" description="Helical" evidence="5">
    <location>
        <begin position="46"/>
        <end position="70"/>
    </location>
</feature>
<gene>
    <name evidence="7" type="ORF">N1028_17550</name>
</gene>
<evidence type="ECO:0000256" key="4">
    <source>
        <dbReference type="ARBA" id="ARBA00023136"/>
    </source>
</evidence>
<comment type="caution">
    <text evidence="7">The sequence shown here is derived from an EMBL/GenBank/DDBJ whole genome shotgun (WGS) entry which is preliminary data.</text>
</comment>
<dbReference type="AlphaFoldDB" id="A0AA41XGC9"/>
<dbReference type="Proteomes" id="UP001165587">
    <property type="component" value="Unassembled WGS sequence"/>
</dbReference>
<name>A0AA41XGC9_9MICO</name>
<evidence type="ECO:0000256" key="5">
    <source>
        <dbReference type="SAM" id="Phobius"/>
    </source>
</evidence>
<dbReference type="RefSeq" id="WP_259530718.1">
    <property type="nucleotide sequence ID" value="NZ_JANLCK010000013.1"/>
</dbReference>
<feature type="transmembrane region" description="Helical" evidence="5">
    <location>
        <begin position="103"/>
        <end position="124"/>
    </location>
</feature>
<evidence type="ECO:0000313" key="7">
    <source>
        <dbReference type="EMBL" id="MCS5727704.1"/>
    </source>
</evidence>
<feature type="transmembrane region" description="Helical" evidence="5">
    <location>
        <begin position="355"/>
        <end position="374"/>
    </location>
</feature>
<comment type="subcellular location">
    <subcellularLocation>
        <location evidence="1">Cell membrane</location>
        <topology evidence="1">Multi-pass membrane protein</topology>
    </subcellularLocation>
</comment>
<feature type="transmembrane region" description="Helical" evidence="5">
    <location>
        <begin position="12"/>
        <end position="34"/>
    </location>
</feature>
<evidence type="ECO:0000259" key="6">
    <source>
        <dbReference type="PROSITE" id="PS50850"/>
    </source>
</evidence>
<protein>
    <submittedName>
        <fullName evidence="7">MFS transporter</fullName>
    </submittedName>
</protein>
<dbReference type="SUPFAM" id="SSF103473">
    <property type="entry name" value="MFS general substrate transporter"/>
    <property type="match status" value="1"/>
</dbReference>
<dbReference type="GO" id="GO:0005886">
    <property type="term" value="C:plasma membrane"/>
    <property type="evidence" value="ECO:0007669"/>
    <property type="project" value="UniProtKB-SubCell"/>
</dbReference>
<dbReference type="InterPro" id="IPR011701">
    <property type="entry name" value="MFS"/>
</dbReference>
<dbReference type="InterPro" id="IPR036259">
    <property type="entry name" value="MFS_trans_sf"/>
</dbReference>
<keyword evidence="2 5" id="KW-0812">Transmembrane</keyword>
<evidence type="ECO:0000313" key="8">
    <source>
        <dbReference type="Proteomes" id="UP001165587"/>
    </source>
</evidence>
<feature type="transmembrane region" description="Helical" evidence="5">
    <location>
        <begin position="232"/>
        <end position="252"/>
    </location>
</feature>
<feature type="transmembrane region" description="Helical" evidence="5">
    <location>
        <begin position="329"/>
        <end position="349"/>
    </location>
</feature>
<feature type="transmembrane region" description="Helical" evidence="5">
    <location>
        <begin position="77"/>
        <end position="97"/>
    </location>
</feature>
<keyword evidence="8" id="KW-1185">Reference proteome</keyword>
<feature type="transmembrane region" description="Helical" evidence="5">
    <location>
        <begin position="430"/>
        <end position="455"/>
    </location>
</feature>
<feature type="transmembrane region" description="Helical" evidence="5">
    <location>
        <begin position="136"/>
        <end position="158"/>
    </location>
</feature>
<feature type="transmembrane region" description="Helical" evidence="5">
    <location>
        <begin position="272"/>
        <end position="289"/>
    </location>
</feature>
<dbReference type="InterPro" id="IPR020846">
    <property type="entry name" value="MFS_dom"/>
</dbReference>
<dbReference type="PANTHER" id="PTHR23501">
    <property type="entry name" value="MAJOR FACILITATOR SUPERFAMILY"/>
    <property type="match status" value="1"/>
</dbReference>
<organism evidence="7 8">
    <name type="scientific">Herbiconiux oxytropis</name>
    <dbReference type="NCBI Taxonomy" id="2970915"/>
    <lineage>
        <taxon>Bacteria</taxon>
        <taxon>Bacillati</taxon>
        <taxon>Actinomycetota</taxon>
        <taxon>Actinomycetes</taxon>
        <taxon>Micrococcales</taxon>
        <taxon>Microbacteriaceae</taxon>
        <taxon>Herbiconiux</taxon>
    </lineage>
</organism>
<dbReference type="PANTHER" id="PTHR23501:SF154">
    <property type="entry name" value="MULTIDRUG-EFFLUX TRANSPORTER RV1634-RELATED"/>
    <property type="match status" value="1"/>
</dbReference>
<dbReference type="GO" id="GO:0022857">
    <property type="term" value="F:transmembrane transporter activity"/>
    <property type="evidence" value="ECO:0007669"/>
    <property type="project" value="InterPro"/>
</dbReference>
<feature type="domain" description="Major facilitator superfamily (MFS) profile" evidence="6">
    <location>
        <begin position="13"/>
        <end position="459"/>
    </location>
</feature>
<evidence type="ECO:0000256" key="1">
    <source>
        <dbReference type="ARBA" id="ARBA00004651"/>
    </source>
</evidence>
<feature type="transmembrane region" description="Helical" evidence="5">
    <location>
        <begin position="207"/>
        <end position="226"/>
    </location>
</feature>
<evidence type="ECO:0000256" key="3">
    <source>
        <dbReference type="ARBA" id="ARBA00022989"/>
    </source>
</evidence>
<feature type="transmembrane region" description="Helical" evidence="5">
    <location>
        <begin position="295"/>
        <end position="317"/>
    </location>
</feature>
<proteinExistence type="predicted"/>
<dbReference type="PROSITE" id="PS50850">
    <property type="entry name" value="MFS"/>
    <property type="match status" value="1"/>
</dbReference>
<accession>A0AA41XGC9</accession>
<keyword evidence="3 5" id="KW-1133">Transmembrane helix</keyword>
<dbReference type="Pfam" id="PF07690">
    <property type="entry name" value="MFS_1"/>
    <property type="match status" value="1"/>
</dbReference>
<feature type="transmembrane region" description="Helical" evidence="5">
    <location>
        <begin position="395"/>
        <end position="418"/>
    </location>
</feature>
<dbReference type="PRINTS" id="PR01036">
    <property type="entry name" value="TCRTETB"/>
</dbReference>
<evidence type="ECO:0000256" key="2">
    <source>
        <dbReference type="ARBA" id="ARBA00022692"/>
    </source>
</evidence>
<reference evidence="7" key="1">
    <citation type="submission" date="2022-08" db="EMBL/GenBank/DDBJ databases">
        <authorList>
            <person name="Deng Y."/>
            <person name="Han X.-F."/>
            <person name="Zhang Y.-Q."/>
        </authorList>
    </citation>
    <scope>NUCLEOTIDE SEQUENCE</scope>
    <source>
        <strain evidence="7">CPCC 203407</strain>
    </source>
</reference>
<keyword evidence="4 5" id="KW-0472">Membrane</keyword>
<feature type="transmembrane region" description="Helical" evidence="5">
    <location>
        <begin position="164"/>
        <end position="186"/>
    </location>
</feature>
<dbReference type="Gene3D" id="1.20.1250.20">
    <property type="entry name" value="MFS general substrate transporter like domains"/>
    <property type="match status" value="2"/>
</dbReference>
<sequence length="478" mass="48003">MSEGPFSSRYRLITVGAVVLVFVAAFENLAVTTVMPTISAELDGAALYAVAFAAPLAASVVGMVAAGLWCDRTGPRTPLLLSVALFAAGLIVAGTSVSMELVVAGRLVQGLGSGATTVALYVIVARVFPPVLQPRIFGLFAAAWVVPSLVGPFLAGVVGETLGWRWVFLGVVAIIVPAATLLRPALRLLRQNGAPDTAGADRPRIDGWRIAWSIVLAGSVLGLSVSTELEGALVYVIAAAALVVALIALRTLLPRGALRALPGLPSVVSTRLLLAGGFFAAEVYLPYLFTESYGLGAAAAGLALTASGIAWGAVSLTQGRFADRIPARVSLRIGSTLVVLAIGVVLLAAALHLPIGVVIAGWAVSGAGMGLAYPRLSVLTLANSTPANQGFNSSALNIADSSGPAMSLAIAGILFQAFGPTAGADAGAGAGAGGSGFVAVFVLALTVAVAAFVVAPRATRAADDAADAAAEGPTAKRP</sequence>